<keyword evidence="3" id="KW-1185">Reference proteome</keyword>
<sequence length="38" mass="4288">MFLALYQIAPTAYATGSFARKLNSNLMKCIHRNIESNV</sequence>
<proteinExistence type="predicted"/>
<dbReference type="WBParaSite" id="Bm13638.1">
    <property type="protein sequence ID" value="Bm13638.1"/>
    <property type="gene ID" value="WBGene00233899"/>
</dbReference>
<organism evidence="1">
    <name type="scientific">Brugia malayi</name>
    <name type="common">Filarial nematode worm</name>
    <dbReference type="NCBI Taxonomy" id="6279"/>
    <lineage>
        <taxon>Eukaryota</taxon>
        <taxon>Metazoa</taxon>
        <taxon>Ecdysozoa</taxon>
        <taxon>Nematoda</taxon>
        <taxon>Chromadorea</taxon>
        <taxon>Rhabditida</taxon>
        <taxon>Spirurina</taxon>
        <taxon>Spiruromorpha</taxon>
        <taxon>Filarioidea</taxon>
        <taxon>Onchocercidae</taxon>
        <taxon>Brugia</taxon>
    </lineage>
</organism>
<accession>A0A0K0IYD9</accession>
<evidence type="ECO:0000313" key="4">
    <source>
        <dbReference type="WBParaSite" id="Bm13638.1"/>
    </source>
</evidence>
<protein>
    <submittedName>
        <fullName evidence="1 4">Bm13638</fullName>
    </submittedName>
</protein>
<evidence type="ECO:0000313" key="1">
    <source>
        <dbReference type="EMBL" id="CDQ02217.1"/>
    </source>
</evidence>
<evidence type="ECO:0000313" key="2">
    <source>
        <dbReference type="EMBL" id="VIO96292.1"/>
    </source>
</evidence>
<dbReference type="EMBL" id="LN857024">
    <property type="protein sequence ID" value="CDQ02217.1"/>
    <property type="molecule type" value="Genomic_DNA"/>
</dbReference>
<dbReference type="EMBL" id="CAAKNF010000194">
    <property type="protein sequence ID" value="VIO96292.1"/>
    <property type="molecule type" value="Genomic_DNA"/>
</dbReference>
<dbReference type="RefSeq" id="XP_042936253.1">
    <property type="nucleotide sequence ID" value="XM_043080319.1"/>
</dbReference>
<accession>A0A4E9FIC8</accession>
<dbReference type="CTD" id="66057925"/>
<reference evidence="1" key="2">
    <citation type="submission" date="2012-12" db="EMBL/GenBank/DDBJ databases">
        <authorList>
            <person name="Gao Y.W."/>
            <person name="Fan S.T."/>
            <person name="Sun H.T."/>
            <person name="Wang Z."/>
            <person name="Gao X.L."/>
            <person name="Li Y.G."/>
            <person name="Wang T.C."/>
            <person name="Zhang K."/>
            <person name="Xu W.W."/>
            <person name="Yu Z.J."/>
            <person name="Xia X.Z."/>
        </authorList>
    </citation>
    <scope>NUCLEOTIDE SEQUENCE</scope>
    <source>
        <strain evidence="1">FR3</strain>
    </source>
</reference>
<dbReference type="Proteomes" id="UP000006672">
    <property type="component" value="Unassembled WGS sequence"/>
</dbReference>
<gene>
    <name evidence="1 4 5" type="ORF">Bm13638</name>
    <name evidence="2" type="ORF">BM_BM13638</name>
    <name evidence="1" type="ORF">BM_Bm13638</name>
</gene>
<dbReference type="AlphaFoldDB" id="A0A0K0IYD9"/>
<reference evidence="2" key="3">
    <citation type="submission" date="2019-04" db="EMBL/GenBank/DDBJ databases">
        <authorList>
            <person name="Howe K."/>
            <person name="Paulini M."/>
            <person name="Williams G."/>
        </authorList>
    </citation>
    <scope>NUCLEOTIDE SEQUENCE [LARGE SCALE GENOMIC DNA]</scope>
    <source>
        <strain evidence="2">FR3</strain>
    </source>
</reference>
<evidence type="ECO:0000313" key="3">
    <source>
        <dbReference type="Proteomes" id="UP000006672"/>
    </source>
</evidence>
<dbReference type="KEGG" id="bmy:BM_BM13638"/>
<dbReference type="GeneID" id="66057925"/>
<dbReference type="WormBase" id="Bm13638">
    <property type="protein sequence ID" value="BM23312"/>
    <property type="gene ID" value="WBGene00233899"/>
</dbReference>
<evidence type="ECO:0000313" key="5">
    <source>
        <dbReference type="WormBase" id="Bm13638"/>
    </source>
</evidence>
<name>A0A0K0IYD9_BRUMA</name>
<reference evidence="1 3" key="1">
    <citation type="journal article" date="2007" name="Science">
        <title>Draft genome of the filarial nematode parasite Brugia malayi.</title>
        <authorList>
            <person name="Ghedin E."/>
            <person name="Wang S."/>
            <person name="Spiro D."/>
            <person name="Caler E."/>
            <person name="Zhao Q."/>
            <person name="Crabtree J."/>
            <person name="Allen J.E."/>
            <person name="Delcher A.L."/>
            <person name="Guiliano D.B."/>
            <person name="Miranda-Saavedra D."/>
            <person name="Angiuoli S.V."/>
            <person name="Creasy T."/>
            <person name="Amedeo P."/>
            <person name="Haas B."/>
            <person name="El-Sayed N.M."/>
            <person name="Wortman J.R."/>
            <person name="Feldblyum T."/>
            <person name="Tallon L."/>
            <person name="Schatz M."/>
            <person name="Shumway M."/>
            <person name="Koo H."/>
            <person name="Salzberg S.L."/>
            <person name="Schobel S."/>
            <person name="Pertea M."/>
            <person name="Pop M."/>
            <person name="White O."/>
            <person name="Barton G.J."/>
            <person name="Carlow C.K."/>
            <person name="Crawford M.J."/>
            <person name="Daub J."/>
            <person name="Dimmic M.W."/>
            <person name="Estes C.F."/>
            <person name="Foster J.M."/>
            <person name="Ganatra M."/>
            <person name="Gregory W.F."/>
            <person name="Johnson N.M."/>
            <person name="Jin J."/>
            <person name="Komuniecki R."/>
            <person name="Korf I."/>
            <person name="Kumar S."/>
            <person name="Laney S."/>
            <person name="Li B.W."/>
            <person name="Li W."/>
            <person name="Lindblom T.H."/>
            <person name="Lustigman S."/>
            <person name="Ma D."/>
            <person name="Maina C.V."/>
            <person name="Martin D.M."/>
            <person name="McCarter J.P."/>
            <person name="McReynolds L."/>
            <person name="Mitreva M."/>
            <person name="Nutman T.B."/>
            <person name="Parkinson J."/>
            <person name="Peregrin-Alvarez J.M."/>
            <person name="Poole C."/>
            <person name="Ren Q."/>
            <person name="Saunders L."/>
            <person name="Sluder A.E."/>
            <person name="Smith K."/>
            <person name="Stanke M."/>
            <person name="Unnasch T.R."/>
            <person name="Ware J."/>
            <person name="Wei A.D."/>
            <person name="Weil G."/>
            <person name="Williams D.J."/>
            <person name="Zhang Y."/>
            <person name="Williams S.A."/>
            <person name="Fraser-Liggett C."/>
            <person name="Slatko B."/>
            <person name="Blaxter M.L."/>
            <person name="Scott A.L."/>
        </authorList>
    </citation>
    <scope>NUCLEOTIDE SEQUENCE</scope>
    <source>
        <strain evidence="1 3">FR3</strain>
    </source>
</reference>
<reference evidence="4" key="4">
    <citation type="submission" date="2019-12" db="UniProtKB">
        <authorList>
            <consortium name="WormBaseParasite"/>
        </authorList>
    </citation>
    <scope>IDENTIFICATION</scope>
</reference>